<accession>X6LLZ5</accession>
<sequence length="234" mass="27344">MQLEMNTVDDGMLLLNQFIDIMFEIVRSNHISNSNSNVSEHVLLTWAKCLHNIIRQYYLPTVITENAHRIGEIIDATCSQSQVKISKWRQLVMDHVIVQSMGVYIGDSAQKLTVQDIFEKRPNYSGRIHECSAMLEKLSDYFTDNDLESYLVLNNSPHIWRSRALQMNKHVAPFLMNVMSLVVTLRKIMSMEVCLRSLGNIIYHWLYNRRCADLEHKMFDFVIDTPEMPLTRDF</sequence>
<dbReference type="Proteomes" id="UP000023152">
    <property type="component" value="Unassembled WGS sequence"/>
</dbReference>
<organism evidence="1 2">
    <name type="scientific">Reticulomyxa filosa</name>
    <dbReference type="NCBI Taxonomy" id="46433"/>
    <lineage>
        <taxon>Eukaryota</taxon>
        <taxon>Sar</taxon>
        <taxon>Rhizaria</taxon>
        <taxon>Retaria</taxon>
        <taxon>Foraminifera</taxon>
        <taxon>Monothalamids</taxon>
        <taxon>Reticulomyxidae</taxon>
        <taxon>Reticulomyxa</taxon>
    </lineage>
</organism>
<keyword evidence="2" id="KW-1185">Reference proteome</keyword>
<reference evidence="1 2" key="1">
    <citation type="journal article" date="2013" name="Curr. Biol.">
        <title>The Genome of the Foraminiferan Reticulomyxa filosa.</title>
        <authorList>
            <person name="Glockner G."/>
            <person name="Hulsmann N."/>
            <person name="Schleicher M."/>
            <person name="Noegel A.A."/>
            <person name="Eichinger L."/>
            <person name="Gallinger C."/>
            <person name="Pawlowski J."/>
            <person name="Sierra R."/>
            <person name="Euteneuer U."/>
            <person name="Pillet L."/>
            <person name="Moustafa A."/>
            <person name="Platzer M."/>
            <person name="Groth M."/>
            <person name="Szafranski K."/>
            <person name="Schliwa M."/>
        </authorList>
    </citation>
    <scope>NUCLEOTIDE SEQUENCE [LARGE SCALE GENOMIC DNA]</scope>
</reference>
<comment type="caution">
    <text evidence="1">The sequence shown here is derived from an EMBL/GenBank/DDBJ whole genome shotgun (WGS) entry which is preliminary data.</text>
</comment>
<feature type="non-terminal residue" evidence="1">
    <location>
        <position position="234"/>
    </location>
</feature>
<gene>
    <name evidence="1" type="ORF">RFI_34475</name>
</gene>
<proteinExistence type="predicted"/>
<protein>
    <submittedName>
        <fullName evidence="1">Uncharacterized protein</fullName>
    </submittedName>
</protein>
<evidence type="ECO:0000313" key="1">
    <source>
        <dbReference type="EMBL" id="ETO02938.1"/>
    </source>
</evidence>
<dbReference type="EMBL" id="ASPP01034554">
    <property type="protein sequence ID" value="ETO02938.1"/>
    <property type="molecule type" value="Genomic_DNA"/>
</dbReference>
<evidence type="ECO:0000313" key="2">
    <source>
        <dbReference type="Proteomes" id="UP000023152"/>
    </source>
</evidence>
<dbReference type="AlphaFoldDB" id="X6LLZ5"/>
<name>X6LLZ5_RETFI</name>